<proteinExistence type="predicted"/>
<sequence>MRKQYMQNSTPKESSQLEGFREVGDNGIWQRSRSRPATIGGRLVTQGQGKRTGKLDLDPVTFNGLENQNRKIHKRQQSYYVTGYYRHNGCSKAAARNFVSSEHRTRPTCADLLHGSFSPVLNGSHLTCTMCDRRCETILSWLVFHPYCRLCLGARLYGDRNARSFLTPCKLHDCYCRTVTISTRPRVDSNCRDRTCNYRSRRTAACVDTPPYRELEKITRKLVRTASFVVTSPCSTMSEKSNEWERSDQQEGNLRLRAPLQRRVRLAGWTIGLDARVASRGGERRDTRVPEPRERASTSSYGSAHAQRLIRDRRRGEGYVSPVGGSLTLLSPSGCGVTILLREMCYVAARLLVAAQTPAALLWHTQSHLNLITACRLLYSCHGLWLHECCLAVSVTTEALFQGAARKVVHVHKLQSQAFGAMVVERLDYLPPTKAIRVQLLVGSLRIFALFIKTHNAFMEGRMLDSRGLTWTVSANCYIREISNRTGVPTDSAHRTLRPGNYHLHHTQRLQSLLPADHRTRVEFCQEMLRRVGQDDLSIRKTPFVGNRSGRKWFESFLKRHPEVSERYAGCINKAQENAIEILEDPTRVFNADKTRFKTCPKTVKVLGPVLYENSYEIKSGNEKEALSVMTAFSAAGLPCEKRATTTAYTMKGGDLTNLIYIDLRSPIDGTPFRFWPLRLKYVMHTASNGNTALLARRSDEALGVRVSVALIAPSLLDLGRAGEPFAQLQFGRCRLHWFKNVCVGAALLRTEHNHVRQKTFTIVSTDHSLTCGLTPYFVQYLLGIKFCHHICNVTPYIHGAAATKRLAISLLDGGIAVTSRSMKRPVEDLLHSMLGQDIFMNDQVGIQQKPLTPLLSATPTLHYYTAHLVMPPWLLCGDDFILVDQFTSKRWYNYRKSAGRFVNGMLLLEASYRNCNLRNAAAMLYAFLIKDRERENTRDAGEGMRYEIIRKLLASFSSESQPATPHLLQGRLFKGGRPRRNPLEGRRGHVCPGFHYRPQSWVLRGNSGLARTSIGRVSLSQGEAHCQDYYSPALKHSSRRSTREICAEAKHTHVDYFNLFFLACALDRAALEDGNKSRK</sequence>
<feature type="region of interest" description="Disordered" evidence="1">
    <location>
        <begin position="280"/>
        <end position="305"/>
    </location>
</feature>
<protein>
    <submittedName>
        <fullName evidence="2">Uncharacterized protein</fullName>
    </submittedName>
</protein>
<accession>A0ABQ9HC25</accession>
<evidence type="ECO:0000313" key="3">
    <source>
        <dbReference type="Proteomes" id="UP001159363"/>
    </source>
</evidence>
<reference evidence="2 3" key="1">
    <citation type="submission" date="2023-02" db="EMBL/GenBank/DDBJ databases">
        <title>LHISI_Scaffold_Assembly.</title>
        <authorList>
            <person name="Stuart O.P."/>
            <person name="Cleave R."/>
            <person name="Magrath M.J.L."/>
            <person name="Mikheyev A.S."/>
        </authorList>
    </citation>
    <scope>NUCLEOTIDE SEQUENCE [LARGE SCALE GENOMIC DNA]</scope>
    <source>
        <strain evidence="2">Daus_M_001</strain>
        <tissue evidence="2">Leg muscle</tissue>
    </source>
</reference>
<gene>
    <name evidence="2" type="ORF">PR048_018311</name>
</gene>
<evidence type="ECO:0000256" key="1">
    <source>
        <dbReference type="SAM" id="MobiDB-lite"/>
    </source>
</evidence>
<feature type="compositionally biased region" description="Basic and acidic residues" evidence="1">
    <location>
        <begin position="281"/>
        <end position="296"/>
    </location>
</feature>
<name>A0ABQ9HC25_9NEOP</name>
<evidence type="ECO:0000313" key="2">
    <source>
        <dbReference type="EMBL" id="KAJ8881825.1"/>
    </source>
</evidence>
<dbReference type="EMBL" id="JARBHB010000006">
    <property type="protein sequence ID" value="KAJ8881825.1"/>
    <property type="molecule type" value="Genomic_DNA"/>
</dbReference>
<keyword evidence="3" id="KW-1185">Reference proteome</keyword>
<organism evidence="2 3">
    <name type="scientific">Dryococelus australis</name>
    <dbReference type="NCBI Taxonomy" id="614101"/>
    <lineage>
        <taxon>Eukaryota</taxon>
        <taxon>Metazoa</taxon>
        <taxon>Ecdysozoa</taxon>
        <taxon>Arthropoda</taxon>
        <taxon>Hexapoda</taxon>
        <taxon>Insecta</taxon>
        <taxon>Pterygota</taxon>
        <taxon>Neoptera</taxon>
        <taxon>Polyneoptera</taxon>
        <taxon>Phasmatodea</taxon>
        <taxon>Verophasmatodea</taxon>
        <taxon>Anareolatae</taxon>
        <taxon>Phasmatidae</taxon>
        <taxon>Eurycanthinae</taxon>
        <taxon>Dryococelus</taxon>
    </lineage>
</organism>
<comment type="caution">
    <text evidence="2">The sequence shown here is derived from an EMBL/GenBank/DDBJ whole genome shotgun (WGS) entry which is preliminary data.</text>
</comment>
<dbReference type="Proteomes" id="UP001159363">
    <property type="component" value="Chromosome 5"/>
</dbReference>